<comment type="caution">
    <text evidence="1">The sequence shown here is derived from an EMBL/GenBank/DDBJ whole genome shotgun (WGS) entry which is preliminary data.</text>
</comment>
<proteinExistence type="predicted"/>
<dbReference type="RefSeq" id="WP_346823806.1">
    <property type="nucleotide sequence ID" value="NZ_JBDKWZ010000018.1"/>
</dbReference>
<evidence type="ECO:0000313" key="1">
    <source>
        <dbReference type="EMBL" id="MEN7551024.1"/>
    </source>
</evidence>
<sequence>MRKQLHDIQLIDQYLLKEMQEDDQLLFQAKMLTSAELKENVRIQQKTYQVIRWLSRQQKKSQLESLHQSLMQEEKFAKEVNAIFK</sequence>
<accession>A0AAW9S1G7</accession>
<gene>
    <name evidence="1" type="ORF">AAG747_24095</name>
</gene>
<reference evidence="1 2" key="1">
    <citation type="submission" date="2024-04" db="EMBL/GenBank/DDBJ databases">
        <title>Novel genus in family Flammeovirgaceae.</title>
        <authorList>
            <person name="Nguyen T.H."/>
            <person name="Vuong T.Q."/>
            <person name="Le H."/>
            <person name="Kim S.-G."/>
        </authorList>
    </citation>
    <scope>NUCLEOTIDE SEQUENCE [LARGE SCALE GENOMIC DNA]</scope>
    <source>
        <strain evidence="1 2">JCM 23209</strain>
    </source>
</reference>
<evidence type="ECO:0000313" key="2">
    <source>
        <dbReference type="Proteomes" id="UP001403385"/>
    </source>
</evidence>
<protein>
    <submittedName>
        <fullName evidence="1">Uncharacterized protein</fullName>
    </submittedName>
</protein>
<dbReference type="EMBL" id="JBDKWZ010000018">
    <property type="protein sequence ID" value="MEN7551024.1"/>
    <property type="molecule type" value="Genomic_DNA"/>
</dbReference>
<dbReference type="Proteomes" id="UP001403385">
    <property type="component" value="Unassembled WGS sequence"/>
</dbReference>
<organism evidence="1 2">
    <name type="scientific">Rapidithrix thailandica</name>
    <dbReference type="NCBI Taxonomy" id="413964"/>
    <lineage>
        <taxon>Bacteria</taxon>
        <taxon>Pseudomonadati</taxon>
        <taxon>Bacteroidota</taxon>
        <taxon>Cytophagia</taxon>
        <taxon>Cytophagales</taxon>
        <taxon>Flammeovirgaceae</taxon>
        <taxon>Rapidithrix</taxon>
    </lineage>
</organism>
<name>A0AAW9S1G7_9BACT</name>
<keyword evidence="2" id="KW-1185">Reference proteome</keyword>
<dbReference type="AlphaFoldDB" id="A0AAW9S1G7"/>